<protein>
    <recommendedName>
        <fullName evidence="5">Small ribosomal subunit protein eS1</fullName>
    </recommendedName>
</protein>
<dbReference type="PROSITE" id="PS01191">
    <property type="entry name" value="RIBOSOMAL_S3AE"/>
    <property type="match status" value="1"/>
</dbReference>
<feature type="initiator methionine" description="Removed" evidence="5">
    <location>
        <position position="1"/>
    </location>
</feature>
<keyword evidence="4 5" id="KW-0687">Ribonucleoprotein</keyword>
<dbReference type="GO" id="GO:0022627">
    <property type="term" value="C:cytosolic small ribosomal subunit"/>
    <property type="evidence" value="ECO:0007669"/>
    <property type="project" value="UniProtKB-UniRule"/>
</dbReference>
<dbReference type="AlphaFoldDB" id="A0A8S3S1Z5"/>
<dbReference type="InterPro" id="IPR036397">
    <property type="entry name" value="RNaseH_sf"/>
</dbReference>
<comment type="subcellular location">
    <subcellularLocation>
        <location evidence="1 5">Cytoplasm</location>
    </subcellularLocation>
</comment>
<reference evidence="8" key="1">
    <citation type="submission" date="2021-03" db="EMBL/GenBank/DDBJ databases">
        <authorList>
            <person name="Bekaert M."/>
        </authorList>
    </citation>
    <scope>NUCLEOTIDE SEQUENCE</scope>
</reference>
<dbReference type="InterPro" id="IPR001584">
    <property type="entry name" value="Integrase_cat-core"/>
</dbReference>
<sequence length="613" mass="69202">MAVGKNKRLTKGGKKGGKKKVVDPFTKKDWYDVKAPCMFVVRQIGKTLVTRTQGTKIASDGLKGRVFEISLADLQNDEVSFRKFKLMAEDVQGRNVLTNFHGMDLTRDKLCSMVKKWQTLIEANVDVRTTDGYLLRMFCIGFTKKKAMQNKKTCYAQHTQIKTIRKKMVDIITKEVSTNDMKEVVNKLIPDSIGKDIEKACQGIYPLHDVYVRKVKVLKKPKFDLGKLMELHGEGSASKTVITESGETVERPEGYEPPVISAIDIAIPFVVETDVSDSAVAGSLNQGGRPVAFFSRNLNSHELGHSPVEKEACAIIDAVHKWRHLLTTQPFERLSIDFKGPLPSVSTKKYILTVVDEYSRFPFALFCMPAYIHSDRGQSFMSAELKTFLQSHGVATSRTTPYSPQSNGQCEHYNGIIWKAVTLALESLGLKETQYWESVLSDALHSVRSLLSTSINCTPHERFFNFTRRSSSGQSIPSWLANPGPILMKKHRHVRATKYVPFVEEVDLLEANPTYAHDYRLPDGRETTVSVRHLAPRGQPINNGNLDHSFLNDRTMDIAETDVENTTLEATYNTDSTMETSPVIRRSTREIKKPCRFGFDDYQTFLIELHVFC</sequence>
<evidence type="ECO:0000313" key="8">
    <source>
        <dbReference type="EMBL" id="CAG2212492.1"/>
    </source>
</evidence>
<evidence type="ECO:0000313" key="9">
    <source>
        <dbReference type="Proteomes" id="UP000683360"/>
    </source>
</evidence>
<comment type="subunit">
    <text evidence="5">Component of the small ribosomal subunit. Mature ribosomes consist of a small (40S) and a large (60S) subunit. The 40S subunit contains about 33 different proteins and 1 molecule of RNA (18S). The 60S subunit contains about 49 different proteins and 3 molecules of RNA (28S, 5.8S and 5S).</text>
</comment>
<name>A0A8S3S1Z5_MYTED</name>
<evidence type="ECO:0000259" key="7">
    <source>
        <dbReference type="PROSITE" id="PS50994"/>
    </source>
</evidence>
<dbReference type="InterPro" id="IPR012337">
    <property type="entry name" value="RNaseH-like_sf"/>
</dbReference>
<dbReference type="PROSITE" id="PS50994">
    <property type="entry name" value="INTEGRASE"/>
    <property type="match status" value="1"/>
</dbReference>
<dbReference type="GO" id="GO:0006412">
    <property type="term" value="P:translation"/>
    <property type="evidence" value="ECO:0007669"/>
    <property type="project" value="UniProtKB-UniRule"/>
</dbReference>
<keyword evidence="2 5" id="KW-0963">Cytoplasm</keyword>
<dbReference type="Gene3D" id="3.30.420.10">
    <property type="entry name" value="Ribonuclease H-like superfamily/Ribonuclease H"/>
    <property type="match status" value="1"/>
</dbReference>
<dbReference type="GO" id="GO:0015074">
    <property type="term" value="P:DNA integration"/>
    <property type="evidence" value="ECO:0007669"/>
    <property type="project" value="InterPro"/>
</dbReference>
<dbReference type="HAMAP" id="MF_03122">
    <property type="entry name" value="Ribosomal_eS1_euk"/>
    <property type="match status" value="1"/>
</dbReference>
<dbReference type="Pfam" id="PF17919">
    <property type="entry name" value="RT_RNaseH_2"/>
    <property type="match status" value="1"/>
</dbReference>
<dbReference type="InterPro" id="IPR043502">
    <property type="entry name" value="DNA/RNA_pol_sf"/>
</dbReference>
<keyword evidence="3 5" id="KW-0689">Ribosomal protein</keyword>
<dbReference type="InterPro" id="IPR018281">
    <property type="entry name" value="Ribosomal_eS1_CS"/>
</dbReference>
<evidence type="ECO:0000256" key="5">
    <source>
        <dbReference type="HAMAP-Rule" id="MF_03122"/>
    </source>
</evidence>
<feature type="domain" description="Integrase catalytic" evidence="7">
    <location>
        <begin position="303"/>
        <end position="467"/>
    </location>
</feature>
<organism evidence="8 9">
    <name type="scientific">Mytilus edulis</name>
    <name type="common">Blue mussel</name>
    <dbReference type="NCBI Taxonomy" id="6550"/>
    <lineage>
        <taxon>Eukaryota</taxon>
        <taxon>Metazoa</taxon>
        <taxon>Spiralia</taxon>
        <taxon>Lophotrochozoa</taxon>
        <taxon>Mollusca</taxon>
        <taxon>Bivalvia</taxon>
        <taxon>Autobranchia</taxon>
        <taxon>Pteriomorphia</taxon>
        <taxon>Mytilida</taxon>
        <taxon>Mytiloidea</taxon>
        <taxon>Mytilidae</taxon>
        <taxon>Mytilinae</taxon>
        <taxon>Mytilus</taxon>
    </lineage>
</organism>
<dbReference type="Proteomes" id="UP000683360">
    <property type="component" value="Unassembled WGS sequence"/>
</dbReference>
<accession>A0A8S3S1Z5</accession>
<evidence type="ECO:0000256" key="4">
    <source>
        <dbReference type="ARBA" id="ARBA00023274"/>
    </source>
</evidence>
<keyword evidence="9" id="KW-1185">Reference proteome</keyword>
<evidence type="ECO:0000256" key="2">
    <source>
        <dbReference type="ARBA" id="ARBA00022490"/>
    </source>
</evidence>
<dbReference type="GO" id="GO:0003735">
    <property type="term" value="F:structural constituent of ribosome"/>
    <property type="evidence" value="ECO:0007669"/>
    <property type="project" value="UniProtKB-UniRule"/>
</dbReference>
<evidence type="ECO:0000256" key="1">
    <source>
        <dbReference type="ARBA" id="ARBA00004496"/>
    </source>
</evidence>
<dbReference type="InterPro" id="IPR001593">
    <property type="entry name" value="Ribosomal_eS1"/>
</dbReference>
<dbReference type="SUPFAM" id="SSF53098">
    <property type="entry name" value="Ribonuclease H-like"/>
    <property type="match status" value="1"/>
</dbReference>
<evidence type="ECO:0000256" key="6">
    <source>
        <dbReference type="RuleBase" id="RU000668"/>
    </source>
</evidence>
<dbReference type="Pfam" id="PF01015">
    <property type="entry name" value="Ribosomal_S3Ae"/>
    <property type="match status" value="1"/>
</dbReference>
<dbReference type="OrthoDB" id="9834376at2759"/>
<dbReference type="PANTHER" id="PTHR11830">
    <property type="entry name" value="40S RIBOSOMAL PROTEIN S3A"/>
    <property type="match status" value="1"/>
</dbReference>
<comment type="similarity">
    <text evidence="5 6">Belongs to the eukaryotic ribosomal protein eS1 family.</text>
</comment>
<gene>
    <name evidence="8" type="ORF">MEDL_26476</name>
</gene>
<dbReference type="InterPro" id="IPR041577">
    <property type="entry name" value="RT_RNaseH_2"/>
</dbReference>
<comment type="caution">
    <text evidence="8">The sequence shown here is derived from an EMBL/GenBank/DDBJ whole genome shotgun (WGS) entry which is preliminary data.</text>
</comment>
<dbReference type="InterPro" id="IPR027500">
    <property type="entry name" value="Ribosomal_eS1_euk"/>
</dbReference>
<proteinExistence type="inferred from homology"/>
<evidence type="ECO:0000256" key="3">
    <source>
        <dbReference type="ARBA" id="ARBA00022980"/>
    </source>
</evidence>
<dbReference type="EMBL" id="CAJPWZ010001300">
    <property type="protein sequence ID" value="CAG2212492.1"/>
    <property type="molecule type" value="Genomic_DNA"/>
</dbReference>
<dbReference type="SMART" id="SM01397">
    <property type="entry name" value="Ribosomal_S3Ae"/>
    <property type="match status" value="1"/>
</dbReference>
<dbReference type="SUPFAM" id="SSF56672">
    <property type="entry name" value="DNA/RNA polymerases"/>
    <property type="match status" value="1"/>
</dbReference>
<dbReference type="GO" id="GO:0003676">
    <property type="term" value="F:nucleic acid binding"/>
    <property type="evidence" value="ECO:0007669"/>
    <property type="project" value="InterPro"/>
</dbReference>